<evidence type="ECO:0000256" key="5">
    <source>
        <dbReference type="ARBA" id="ARBA00038121"/>
    </source>
</evidence>
<dbReference type="SUPFAM" id="SSF55060">
    <property type="entry name" value="GHMP Kinase, C-terminal domain"/>
    <property type="match status" value="1"/>
</dbReference>
<sequence length="347" mass="38430">MLIARTPFRISLGGGSTDLPSYSRKHGGFIFGVAINMYMDVFIRRPVIYDRIDLHYMKFESVTSPEKLEHAIAREALNMVGIKDSISIYIKSDTPMGTGLGSSGTCAVGLLNALWRFKGVTKDSRALAEEAFRITQNLGLPDGRQDPYLVALGGFTVMDIDTDDEVLLIRPNISKTTTECFVENSLLVYTGIKRESKTVLEDQNSKKSFQAKHAMKELGRKILLAFIGGNLDEFGKLMNEHWRLKKETSGRVSSLDLDLIYDLAMRNGCLGGKIVGAGGGGYFLFYCGNKDVKYATTRRSRRCGKRATETFPLTLIIAALASLMFQSKNIEAPGGLFLLNYPGRLTF</sequence>
<dbReference type="AlphaFoldDB" id="A0A0G1T0I9"/>
<dbReference type="Gene3D" id="3.30.230.120">
    <property type="match status" value="1"/>
</dbReference>
<dbReference type="InterPro" id="IPR020568">
    <property type="entry name" value="Ribosomal_Su5_D2-typ_SF"/>
</dbReference>
<dbReference type="InterPro" id="IPR036554">
    <property type="entry name" value="GHMP_kinase_C_sf"/>
</dbReference>
<dbReference type="GO" id="GO:0042352">
    <property type="term" value="P:GDP-L-fucose salvage"/>
    <property type="evidence" value="ECO:0007669"/>
    <property type="project" value="TreeGrafter"/>
</dbReference>
<evidence type="ECO:0000256" key="3">
    <source>
        <dbReference type="ARBA" id="ARBA00022777"/>
    </source>
</evidence>
<dbReference type="PIRSF" id="PIRSF036406">
    <property type="entry name" value="Hept_kin"/>
    <property type="match status" value="1"/>
</dbReference>
<organism evidence="8 9">
    <name type="scientific">Candidatus Giovannonibacteria bacterium GW2011_GWB1_47_6b</name>
    <dbReference type="NCBI Taxonomy" id="1618655"/>
    <lineage>
        <taxon>Bacteria</taxon>
        <taxon>Candidatus Giovannoniibacteriota</taxon>
    </lineage>
</organism>
<comment type="similarity">
    <text evidence="5">Belongs to the GHMP kinase family.</text>
</comment>
<comment type="caution">
    <text evidence="8">The sequence shown here is derived from an EMBL/GenBank/DDBJ whole genome shotgun (WGS) entry which is preliminary data.</text>
</comment>
<gene>
    <name evidence="8" type="ORF">UY02_C0056G0006</name>
</gene>
<keyword evidence="2" id="KW-0547">Nucleotide-binding</keyword>
<dbReference type="InterPro" id="IPR013750">
    <property type="entry name" value="GHMP_kinase_C_dom"/>
</dbReference>
<evidence type="ECO:0000256" key="4">
    <source>
        <dbReference type="ARBA" id="ARBA00022840"/>
    </source>
</evidence>
<dbReference type="InterPro" id="IPR006204">
    <property type="entry name" value="GHMP_kinase_N_dom"/>
</dbReference>
<dbReference type="InterPro" id="IPR001174">
    <property type="entry name" value="HddA/FKP"/>
</dbReference>
<dbReference type="GO" id="GO:0005524">
    <property type="term" value="F:ATP binding"/>
    <property type="evidence" value="ECO:0007669"/>
    <property type="project" value="UniProtKB-KW"/>
</dbReference>
<evidence type="ECO:0000313" key="9">
    <source>
        <dbReference type="Proteomes" id="UP000034682"/>
    </source>
</evidence>
<dbReference type="PANTHER" id="PTHR32463">
    <property type="entry name" value="L-FUCOSE KINASE"/>
    <property type="match status" value="1"/>
</dbReference>
<feature type="domain" description="GHMP kinase C-terminal" evidence="7">
    <location>
        <begin position="225"/>
        <end position="285"/>
    </location>
</feature>
<keyword evidence="1" id="KW-0808">Transferase</keyword>
<dbReference type="Proteomes" id="UP000034682">
    <property type="component" value="Unassembled WGS sequence"/>
</dbReference>
<evidence type="ECO:0000259" key="6">
    <source>
        <dbReference type="Pfam" id="PF00288"/>
    </source>
</evidence>
<feature type="domain" description="GHMP kinase N-terminal" evidence="6">
    <location>
        <begin position="78"/>
        <end position="154"/>
    </location>
</feature>
<dbReference type="GO" id="GO:0050201">
    <property type="term" value="F:fucokinase activity"/>
    <property type="evidence" value="ECO:0007669"/>
    <property type="project" value="TreeGrafter"/>
</dbReference>
<dbReference type="Pfam" id="PF00288">
    <property type="entry name" value="GHMP_kinases_N"/>
    <property type="match status" value="1"/>
</dbReference>
<keyword evidence="3" id="KW-0418">Kinase</keyword>
<dbReference type="Pfam" id="PF08544">
    <property type="entry name" value="GHMP_kinases_C"/>
    <property type="match status" value="1"/>
</dbReference>
<evidence type="ECO:0008006" key="10">
    <source>
        <dbReference type="Google" id="ProtNLM"/>
    </source>
</evidence>
<dbReference type="PRINTS" id="PR00960">
    <property type="entry name" value="LMBPPROTEIN"/>
</dbReference>
<dbReference type="PANTHER" id="PTHR32463:SF0">
    <property type="entry name" value="L-FUCOSE KINASE"/>
    <property type="match status" value="1"/>
</dbReference>
<proteinExistence type="inferred from homology"/>
<dbReference type="SUPFAM" id="SSF54211">
    <property type="entry name" value="Ribosomal protein S5 domain 2-like"/>
    <property type="match status" value="1"/>
</dbReference>
<evidence type="ECO:0000256" key="2">
    <source>
        <dbReference type="ARBA" id="ARBA00022741"/>
    </source>
</evidence>
<accession>A0A0G1T0I9</accession>
<evidence type="ECO:0000259" key="7">
    <source>
        <dbReference type="Pfam" id="PF08544"/>
    </source>
</evidence>
<protein>
    <recommendedName>
        <fullName evidence="10">GHMP kinase</fullName>
    </recommendedName>
</protein>
<evidence type="ECO:0000313" key="8">
    <source>
        <dbReference type="EMBL" id="KKU75284.1"/>
    </source>
</evidence>
<dbReference type="EMBL" id="LCOK01000056">
    <property type="protein sequence ID" value="KKU75284.1"/>
    <property type="molecule type" value="Genomic_DNA"/>
</dbReference>
<evidence type="ECO:0000256" key="1">
    <source>
        <dbReference type="ARBA" id="ARBA00022679"/>
    </source>
</evidence>
<keyword evidence="4" id="KW-0067">ATP-binding</keyword>
<reference evidence="8 9" key="1">
    <citation type="journal article" date="2015" name="Nature">
        <title>rRNA introns, odd ribosomes, and small enigmatic genomes across a large radiation of phyla.</title>
        <authorList>
            <person name="Brown C.T."/>
            <person name="Hug L.A."/>
            <person name="Thomas B.C."/>
            <person name="Sharon I."/>
            <person name="Castelle C.J."/>
            <person name="Singh A."/>
            <person name="Wilkins M.J."/>
            <person name="Williams K.H."/>
            <person name="Banfield J.F."/>
        </authorList>
    </citation>
    <scope>NUCLEOTIDE SEQUENCE [LARGE SCALE GENOMIC DNA]</scope>
</reference>
<name>A0A0G1T0I9_9BACT</name>
<dbReference type="InterPro" id="IPR014606">
    <property type="entry name" value="Heptose_7-P_kinase"/>
</dbReference>
<dbReference type="InterPro" id="IPR052203">
    <property type="entry name" value="GHMP_Kinase-Related"/>
</dbReference>